<dbReference type="SMART" id="SM00212">
    <property type="entry name" value="UBCc"/>
    <property type="match status" value="1"/>
</dbReference>
<feature type="region of interest" description="Disordered" evidence="6">
    <location>
        <begin position="185"/>
        <end position="248"/>
    </location>
</feature>
<dbReference type="Pfam" id="PF00179">
    <property type="entry name" value="UQ_con"/>
    <property type="match status" value="1"/>
</dbReference>
<evidence type="ECO:0000313" key="8">
    <source>
        <dbReference type="EMBL" id="KAJ8431949.1"/>
    </source>
</evidence>
<proteinExistence type="predicted"/>
<dbReference type="EMBL" id="JAKOGI010000651">
    <property type="protein sequence ID" value="KAJ8431949.1"/>
    <property type="molecule type" value="Genomic_DNA"/>
</dbReference>
<feature type="compositionally biased region" description="Low complexity" evidence="6">
    <location>
        <begin position="219"/>
        <end position="233"/>
    </location>
</feature>
<keyword evidence="5" id="KW-0067">ATP-binding</keyword>
<dbReference type="FunFam" id="3.10.110.10:FF:000028">
    <property type="entry name" value="Probable ubiquitin-conjugating enzyme E2 23"/>
    <property type="match status" value="1"/>
</dbReference>
<feature type="compositionally biased region" description="Polar residues" evidence="6">
    <location>
        <begin position="185"/>
        <end position="205"/>
    </location>
</feature>
<dbReference type="PANTHER" id="PTHR46116">
    <property type="entry name" value="(E3-INDEPENDENT) E2 UBIQUITIN-CONJUGATING ENZYME"/>
    <property type="match status" value="1"/>
</dbReference>
<organism evidence="8 9">
    <name type="scientific">Carnegiea gigantea</name>
    <dbReference type="NCBI Taxonomy" id="171969"/>
    <lineage>
        <taxon>Eukaryota</taxon>
        <taxon>Viridiplantae</taxon>
        <taxon>Streptophyta</taxon>
        <taxon>Embryophyta</taxon>
        <taxon>Tracheophyta</taxon>
        <taxon>Spermatophyta</taxon>
        <taxon>Magnoliopsida</taxon>
        <taxon>eudicotyledons</taxon>
        <taxon>Gunneridae</taxon>
        <taxon>Pentapetalae</taxon>
        <taxon>Caryophyllales</taxon>
        <taxon>Cactineae</taxon>
        <taxon>Cactaceae</taxon>
        <taxon>Cactoideae</taxon>
        <taxon>Echinocereeae</taxon>
        <taxon>Carnegiea</taxon>
    </lineage>
</organism>
<dbReference type="SUPFAM" id="SSF54495">
    <property type="entry name" value="UBC-like"/>
    <property type="match status" value="1"/>
</dbReference>
<dbReference type="PROSITE" id="PS50127">
    <property type="entry name" value="UBC_2"/>
    <property type="match status" value="1"/>
</dbReference>
<dbReference type="AlphaFoldDB" id="A0A9Q1JVY0"/>
<protein>
    <recommendedName>
        <fullName evidence="1">E2 ubiquitin-conjugating enzyme</fullName>
        <ecNumber evidence="1">2.3.2.23</ecNumber>
    </recommendedName>
</protein>
<sequence>MEDPPIAIHTPHNSKKRFFAGSSSVGGSSSFADPDVIEIPPPTTWKSKPLKPKSIVGHEVIVVDDEDSDDIMIIDKNIAAKSKGKQPVLNHFGGNTMIIDNGVSLPEANGFVKGSPVILEDDFSGLALFDEECAMLQAYFDSVDIQSGIEATVPWWPVSTENAKQAVSASSSSVFGPLASSNVAVSDGGSWSSPEPLQSKKSLSKSIPDRLKPPLPVVQSNSSSHMQPSSMSPATPGGLSASPHSHKKRATWTSSKFPSLGVKHLSGWQNTFQGYGNTSVPHVMDTSLPSAFLSSWNCPVGIRLDDSISAGIRPVSTEGQEDGSENPILKKLELFKKFDCVEDHSGHLYNSKRESHNQPSSWKKKINAEWKMLERDLPDTIYVRVYEARMDLLRAVIVGADGTPYHDGLFFFDVYFTASYPNMPPLVNYHAHGLRINPNLYNCGKVCLSLLGTWSGSGSEKWLPGTSNMLQVLVSIQALILNAEPYYNEPGYAYQKSNPMGSSMSDNYSENTFLLSLKTMLYTMRNPPKYFEDFVYGHFHQRAHDILSACRAYLDGVKVGSFVKGKSHNTEVTGRTCSHLLRTNLPSYIKSLADAFSKIGVIDTEKYIVPVPSDPYPSIGGLETRKLPVCLDLLDGKKLGCSIPGNADFSYFVAAVHS</sequence>
<evidence type="ECO:0000256" key="4">
    <source>
        <dbReference type="ARBA" id="ARBA00022786"/>
    </source>
</evidence>
<dbReference type="Proteomes" id="UP001153076">
    <property type="component" value="Unassembled WGS sequence"/>
</dbReference>
<comment type="caution">
    <text evidence="8">The sequence shown here is derived from an EMBL/GenBank/DDBJ whole genome shotgun (WGS) entry which is preliminary data.</text>
</comment>
<dbReference type="Gene3D" id="3.10.110.10">
    <property type="entry name" value="Ubiquitin Conjugating Enzyme"/>
    <property type="match status" value="1"/>
</dbReference>
<keyword evidence="2" id="KW-0808">Transferase</keyword>
<dbReference type="EC" id="2.3.2.23" evidence="1"/>
<keyword evidence="3" id="KW-0547">Nucleotide-binding</keyword>
<evidence type="ECO:0000256" key="1">
    <source>
        <dbReference type="ARBA" id="ARBA00012486"/>
    </source>
</evidence>
<reference evidence="8" key="1">
    <citation type="submission" date="2022-04" db="EMBL/GenBank/DDBJ databases">
        <title>Carnegiea gigantea Genome sequencing and assembly v2.</title>
        <authorList>
            <person name="Copetti D."/>
            <person name="Sanderson M.J."/>
            <person name="Burquez A."/>
            <person name="Wojciechowski M.F."/>
        </authorList>
    </citation>
    <scope>NUCLEOTIDE SEQUENCE</scope>
    <source>
        <strain evidence="8">SGP5-SGP5p</strain>
        <tissue evidence="8">Aerial part</tissue>
    </source>
</reference>
<keyword evidence="9" id="KW-1185">Reference proteome</keyword>
<dbReference type="InterPro" id="IPR000608">
    <property type="entry name" value="UBC"/>
</dbReference>
<accession>A0A9Q1JVY0</accession>
<evidence type="ECO:0000259" key="7">
    <source>
        <dbReference type="PROSITE" id="PS50127"/>
    </source>
</evidence>
<name>A0A9Q1JVY0_9CARY</name>
<dbReference type="PANTHER" id="PTHR46116:SF41">
    <property type="entry name" value="UBIQUITIN-CONJUGATING ENZYME E2 25-RELATED"/>
    <property type="match status" value="1"/>
</dbReference>
<dbReference type="OrthoDB" id="47801at2759"/>
<gene>
    <name evidence="8" type="ORF">Cgig2_000008</name>
</gene>
<evidence type="ECO:0000313" key="9">
    <source>
        <dbReference type="Proteomes" id="UP001153076"/>
    </source>
</evidence>
<dbReference type="InterPro" id="IPR016135">
    <property type="entry name" value="UBQ-conjugating_enzyme/RWD"/>
</dbReference>
<evidence type="ECO:0000256" key="6">
    <source>
        <dbReference type="SAM" id="MobiDB-lite"/>
    </source>
</evidence>
<dbReference type="GO" id="GO:0005524">
    <property type="term" value="F:ATP binding"/>
    <property type="evidence" value="ECO:0007669"/>
    <property type="project" value="UniProtKB-KW"/>
</dbReference>
<evidence type="ECO:0000256" key="3">
    <source>
        <dbReference type="ARBA" id="ARBA00022741"/>
    </source>
</evidence>
<dbReference type="GO" id="GO:0061631">
    <property type="term" value="F:ubiquitin conjugating enzyme activity"/>
    <property type="evidence" value="ECO:0007669"/>
    <property type="project" value="UniProtKB-EC"/>
</dbReference>
<dbReference type="CDD" id="cd23837">
    <property type="entry name" value="UBCc_UBE2O"/>
    <property type="match status" value="1"/>
</dbReference>
<evidence type="ECO:0000256" key="5">
    <source>
        <dbReference type="ARBA" id="ARBA00022840"/>
    </source>
</evidence>
<feature type="domain" description="UBC core" evidence="7">
    <location>
        <begin position="361"/>
        <end position="528"/>
    </location>
</feature>
<keyword evidence="4" id="KW-0833">Ubl conjugation pathway</keyword>
<evidence type="ECO:0000256" key="2">
    <source>
        <dbReference type="ARBA" id="ARBA00022679"/>
    </source>
</evidence>